<evidence type="ECO:0000256" key="3">
    <source>
        <dbReference type="ARBA" id="ARBA00022777"/>
    </source>
</evidence>
<keyword evidence="6" id="KW-0175">Coiled coil</keyword>
<evidence type="ECO:0000313" key="11">
    <source>
        <dbReference type="Proteomes" id="UP000677918"/>
    </source>
</evidence>
<dbReference type="Gene3D" id="3.30.565.10">
    <property type="entry name" value="Histidine kinase-like ATPase, C-terminal domain"/>
    <property type="match status" value="1"/>
</dbReference>
<keyword evidence="5" id="KW-0067">ATP-binding</keyword>
<comment type="function">
    <text evidence="5">Member of the two-component regulatory system DegS/DegU, which plays an important role in the transition growth phase.</text>
</comment>
<dbReference type="EMBL" id="BOVK01000075">
    <property type="protein sequence ID" value="GIQ71240.1"/>
    <property type="molecule type" value="Genomic_DNA"/>
</dbReference>
<keyword evidence="5" id="KW-0904">Protein phosphatase</keyword>
<organism evidence="10 11">
    <name type="scientific">Xylanibacillus composti</name>
    <dbReference type="NCBI Taxonomy" id="1572762"/>
    <lineage>
        <taxon>Bacteria</taxon>
        <taxon>Bacillati</taxon>
        <taxon>Bacillota</taxon>
        <taxon>Bacilli</taxon>
        <taxon>Bacillales</taxon>
        <taxon>Paenibacillaceae</taxon>
        <taxon>Xylanibacillus</taxon>
    </lineage>
</organism>
<dbReference type="SUPFAM" id="SSF55874">
    <property type="entry name" value="ATPase domain of HSP90 chaperone/DNA topoisomerase II/histidine kinase"/>
    <property type="match status" value="1"/>
</dbReference>
<gene>
    <name evidence="10" type="primary">degS</name>
    <name evidence="10" type="ORF">XYCOK13_40640</name>
</gene>
<dbReference type="EC" id="3.1.3.-" evidence="5"/>
<name>A0A8J4M4J7_9BACL</name>
<dbReference type="InterPro" id="IPR036890">
    <property type="entry name" value="HATPase_C_sf"/>
</dbReference>
<keyword evidence="11" id="KW-1185">Reference proteome</keyword>
<dbReference type="PIRSF" id="PIRSF003169">
    <property type="entry name" value="STHK_DegS"/>
    <property type="match status" value="1"/>
</dbReference>
<evidence type="ECO:0000259" key="9">
    <source>
        <dbReference type="Pfam" id="PF07730"/>
    </source>
</evidence>
<evidence type="ECO:0000256" key="6">
    <source>
        <dbReference type="SAM" id="Coils"/>
    </source>
</evidence>
<dbReference type="PANTHER" id="PTHR24421:SF55">
    <property type="entry name" value="SENSOR HISTIDINE KINASE YDFH"/>
    <property type="match status" value="1"/>
</dbReference>
<evidence type="ECO:0000256" key="2">
    <source>
        <dbReference type="ARBA" id="ARBA00022679"/>
    </source>
</evidence>
<proteinExistence type="predicted"/>
<feature type="domain" description="Signal transduction histidine kinase subgroup 3 dimerisation and phosphoacceptor" evidence="9">
    <location>
        <begin position="178"/>
        <end position="246"/>
    </location>
</feature>
<dbReference type="CDD" id="cd16917">
    <property type="entry name" value="HATPase_UhpB-NarQ-NarX-like"/>
    <property type="match status" value="1"/>
</dbReference>
<sequence>MARKKPDAIDQVLEKALEVMDDSKYQIYEISESARNEQTSLNKELQQVLDEIASVIGKVDKLEVDFRQARVRLTEVSRDFKRYNEQDIKSAYETATQIQGELIVFREKEVNLKYRRDDLQKRIRNVERTIERAEVVVSQMNVVLEYLSGNLDQVTRILESAKNRQMIGLKIILAQEEERKRIAREIHDGLAQSLANLILRSEIAERLMDKGEYDVVREEVADLKAQVRLGLEEVRKMIFNLRPMALDDLGLVPTLRKFAQDFEEKHHIRTSFEVVGKEARLPSPMEVAIYRFVQEAFSNILKHSGATYVFVELAYEPSWVKILVHDNGKGFNVDLVQAKVPEGSFGLVGMKERVELLEGVFDIQSDSNAGTKLMMSVPVNDEKEGSDPNNGAF</sequence>
<dbReference type="Pfam" id="PF05384">
    <property type="entry name" value="DegS"/>
    <property type="match status" value="1"/>
</dbReference>
<dbReference type="GO" id="GO:0005524">
    <property type="term" value="F:ATP binding"/>
    <property type="evidence" value="ECO:0007669"/>
    <property type="project" value="UniProtKB-UniRule"/>
</dbReference>
<dbReference type="InterPro" id="IPR016381">
    <property type="entry name" value="Sig_transdc_His_kinase_DegS"/>
</dbReference>
<dbReference type="GO" id="GO:0000155">
    <property type="term" value="F:phosphorelay sensor kinase activity"/>
    <property type="evidence" value="ECO:0007669"/>
    <property type="project" value="UniProtKB-UniRule"/>
</dbReference>
<evidence type="ECO:0000259" key="7">
    <source>
        <dbReference type="Pfam" id="PF02518"/>
    </source>
</evidence>
<evidence type="ECO:0000256" key="5">
    <source>
        <dbReference type="PIRNR" id="PIRNR003169"/>
    </source>
</evidence>
<comment type="subcellular location">
    <subcellularLocation>
        <location evidence="5">Cytoplasm</location>
    </subcellularLocation>
</comment>
<keyword evidence="5" id="KW-0378">Hydrolase</keyword>
<dbReference type="GO" id="GO:0016020">
    <property type="term" value="C:membrane"/>
    <property type="evidence" value="ECO:0007669"/>
    <property type="project" value="InterPro"/>
</dbReference>
<evidence type="ECO:0000313" key="10">
    <source>
        <dbReference type="EMBL" id="GIQ71240.1"/>
    </source>
</evidence>
<dbReference type="InterPro" id="IPR003594">
    <property type="entry name" value="HATPase_dom"/>
</dbReference>
<evidence type="ECO:0000259" key="8">
    <source>
        <dbReference type="Pfam" id="PF05384"/>
    </source>
</evidence>
<comment type="caution">
    <text evidence="10">The sequence shown here is derived from an EMBL/GenBank/DDBJ whole genome shotgun (WGS) entry which is preliminary data.</text>
</comment>
<feature type="coiled-coil region" evidence="6">
    <location>
        <begin position="109"/>
        <end position="136"/>
    </location>
</feature>
<dbReference type="EC" id="2.7.13.3" evidence="5"/>
<feature type="domain" description="Histidine kinase/HSP90-like ATPase" evidence="7">
    <location>
        <begin position="287"/>
        <end position="379"/>
    </location>
</feature>
<evidence type="ECO:0000256" key="4">
    <source>
        <dbReference type="ARBA" id="ARBA00023012"/>
    </source>
</evidence>
<dbReference type="InterPro" id="IPR011712">
    <property type="entry name" value="Sig_transdc_His_kin_sub3_dim/P"/>
</dbReference>
<comment type="catalytic activity">
    <reaction evidence="1 5">
        <text>ATP + protein L-histidine = ADP + protein N-phospho-L-histidine.</text>
        <dbReference type="EC" id="2.7.13.3"/>
    </reaction>
</comment>
<dbReference type="RefSeq" id="WP_280520922.1">
    <property type="nucleotide sequence ID" value="NZ_BOVK01000075.1"/>
</dbReference>
<keyword evidence="5" id="KW-0963">Cytoplasm</keyword>
<dbReference type="Pfam" id="PF02518">
    <property type="entry name" value="HATPase_c"/>
    <property type="match status" value="1"/>
</dbReference>
<dbReference type="Proteomes" id="UP000677918">
    <property type="component" value="Unassembled WGS sequence"/>
</dbReference>
<dbReference type="InterPro" id="IPR008595">
    <property type="entry name" value="DegS"/>
</dbReference>
<reference evidence="10" key="1">
    <citation type="submission" date="2021-04" db="EMBL/GenBank/DDBJ databases">
        <title>Draft genome sequence of Xylanibacillus composti strain K13.</title>
        <authorList>
            <person name="Uke A."/>
            <person name="Chhe C."/>
            <person name="Baramee S."/>
            <person name="Kosugi A."/>
        </authorList>
    </citation>
    <scope>NUCLEOTIDE SEQUENCE</scope>
    <source>
        <strain evidence="10">K13</strain>
    </source>
</reference>
<feature type="domain" description="Sensor DegS" evidence="8">
    <location>
        <begin position="10"/>
        <end position="168"/>
    </location>
</feature>
<accession>A0A8J4M4J7</accession>
<dbReference type="Gene3D" id="1.20.5.1930">
    <property type="match status" value="1"/>
</dbReference>
<dbReference type="GO" id="GO:0004721">
    <property type="term" value="F:phosphoprotein phosphatase activity"/>
    <property type="evidence" value="ECO:0007669"/>
    <property type="project" value="UniProtKB-UniRule"/>
</dbReference>
<keyword evidence="3 5" id="KW-0418">Kinase</keyword>
<dbReference type="GO" id="GO:0046983">
    <property type="term" value="F:protein dimerization activity"/>
    <property type="evidence" value="ECO:0007669"/>
    <property type="project" value="InterPro"/>
</dbReference>
<dbReference type="InterPro" id="IPR050482">
    <property type="entry name" value="Sensor_HK_TwoCompSys"/>
</dbReference>
<dbReference type="PANTHER" id="PTHR24421">
    <property type="entry name" value="NITRATE/NITRITE SENSOR PROTEIN NARX-RELATED"/>
    <property type="match status" value="1"/>
</dbReference>
<keyword evidence="2 5" id="KW-0808">Transferase</keyword>
<dbReference type="AlphaFoldDB" id="A0A8J4M4J7"/>
<dbReference type="Pfam" id="PF07730">
    <property type="entry name" value="HisKA_3"/>
    <property type="match status" value="1"/>
</dbReference>
<dbReference type="GO" id="GO:0005737">
    <property type="term" value="C:cytoplasm"/>
    <property type="evidence" value="ECO:0007669"/>
    <property type="project" value="UniProtKB-SubCell"/>
</dbReference>
<keyword evidence="5" id="KW-0547">Nucleotide-binding</keyword>
<protein>
    <recommendedName>
        <fullName evidence="5">Signal transduction histidine-protein kinase/phosphatase DegS</fullName>
        <ecNumber evidence="5">2.7.13.3</ecNumber>
        <ecNumber evidence="5">3.1.3.-</ecNumber>
    </recommendedName>
</protein>
<evidence type="ECO:0000256" key="1">
    <source>
        <dbReference type="ARBA" id="ARBA00000085"/>
    </source>
</evidence>
<keyword evidence="4 5" id="KW-0902">Two-component regulatory system</keyword>